<dbReference type="OrthoDB" id="2194275at2759"/>
<evidence type="ECO:0000313" key="2">
    <source>
        <dbReference type="Proteomes" id="UP000740883"/>
    </source>
</evidence>
<organism evidence="1 2">
    <name type="scientific">Nosema granulosis</name>
    <dbReference type="NCBI Taxonomy" id="83296"/>
    <lineage>
        <taxon>Eukaryota</taxon>
        <taxon>Fungi</taxon>
        <taxon>Fungi incertae sedis</taxon>
        <taxon>Microsporidia</taxon>
        <taxon>Nosematidae</taxon>
        <taxon>Nosema</taxon>
    </lineage>
</organism>
<name>A0A9P6H1R9_9MICR</name>
<sequence length="187" mass="21156">MSSIADLLFQSCPNNIYKSIGCFNTEIPQRKLGGRKVKVQIDETVVAHGKLSNCPSATPNDFPSIVCLVGMIEEGLSDFSYFIVPNRTQEIITALFKQHIEEENLIITNKFVSYPGAVRNNNCKPQIVNHSKGLKKHRSIPHQKHRKSLVNSKIQNGKKMRNTKKRDCEFFGGIQMYESCDRTSLTL</sequence>
<dbReference type="Proteomes" id="UP000740883">
    <property type="component" value="Unassembled WGS sequence"/>
</dbReference>
<gene>
    <name evidence="1" type="ORF">NGRA_0552</name>
</gene>
<accession>A0A9P6H1R9</accession>
<dbReference type="EMBL" id="SBJO01000022">
    <property type="protein sequence ID" value="KAF9764448.1"/>
    <property type="molecule type" value="Genomic_DNA"/>
</dbReference>
<keyword evidence="2" id="KW-1185">Reference proteome</keyword>
<comment type="caution">
    <text evidence="1">The sequence shown here is derived from an EMBL/GenBank/DDBJ whole genome shotgun (WGS) entry which is preliminary data.</text>
</comment>
<protein>
    <recommendedName>
        <fullName evidence="3">ISXO2-like transposase domain-containing protein</fullName>
    </recommendedName>
</protein>
<dbReference type="AlphaFoldDB" id="A0A9P6H1R9"/>
<proteinExistence type="predicted"/>
<evidence type="ECO:0000313" key="1">
    <source>
        <dbReference type="EMBL" id="KAF9764448.1"/>
    </source>
</evidence>
<reference evidence="1 2" key="1">
    <citation type="journal article" date="2020" name="Genome Biol. Evol.">
        <title>Comparative genomics of strictly vertically transmitted, feminizing microsporidia endosymbionts of amphipod crustaceans.</title>
        <authorList>
            <person name="Cormier A."/>
            <person name="Chebbi M.A."/>
            <person name="Giraud I."/>
            <person name="Wattier R."/>
            <person name="Teixeira M."/>
            <person name="Gilbert C."/>
            <person name="Rigaud T."/>
            <person name="Cordaux R."/>
        </authorList>
    </citation>
    <scope>NUCLEOTIDE SEQUENCE [LARGE SCALE GENOMIC DNA]</scope>
    <source>
        <strain evidence="1 2">Ou3-Ou53</strain>
    </source>
</reference>
<evidence type="ECO:0008006" key="3">
    <source>
        <dbReference type="Google" id="ProtNLM"/>
    </source>
</evidence>